<comment type="caution">
    <text evidence="2">The sequence shown here is derived from an EMBL/GenBank/DDBJ whole genome shotgun (WGS) entry which is preliminary data.</text>
</comment>
<keyword evidence="3" id="KW-1185">Reference proteome</keyword>
<organism evidence="2 3">
    <name type="scientific">Apiospora arundinis</name>
    <dbReference type="NCBI Taxonomy" id="335852"/>
    <lineage>
        <taxon>Eukaryota</taxon>
        <taxon>Fungi</taxon>
        <taxon>Dikarya</taxon>
        <taxon>Ascomycota</taxon>
        <taxon>Pezizomycotina</taxon>
        <taxon>Sordariomycetes</taxon>
        <taxon>Xylariomycetidae</taxon>
        <taxon>Amphisphaeriales</taxon>
        <taxon>Apiosporaceae</taxon>
        <taxon>Apiospora</taxon>
    </lineage>
</organism>
<accession>A0ABR2I1Y6</accession>
<feature type="compositionally biased region" description="Acidic residues" evidence="1">
    <location>
        <begin position="117"/>
        <end position="127"/>
    </location>
</feature>
<evidence type="ECO:0000313" key="2">
    <source>
        <dbReference type="EMBL" id="KAK8856201.1"/>
    </source>
</evidence>
<reference evidence="2 3" key="1">
    <citation type="journal article" date="2024" name="IMA Fungus">
        <title>Apiospora arundinis, a panoply of carbohydrate-active enzymes and secondary metabolites.</title>
        <authorList>
            <person name="Sorensen T."/>
            <person name="Petersen C."/>
            <person name="Muurmann A.T."/>
            <person name="Christiansen J.V."/>
            <person name="Brundto M.L."/>
            <person name="Overgaard C.K."/>
            <person name="Boysen A.T."/>
            <person name="Wollenberg R.D."/>
            <person name="Larsen T.O."/>
            <person name="Sorensen J.L."/>
            <person name="Nielsen K.L."/>
            <person name="Sondergaard T.E."/>
        </authorList>
    </citation>
    <scope>NUCLEOTIDE SEQUENCE [LARGE SCALE GENOMIC DNA]</scope>
    <source>
        <strain evidence="2 3">AAU 773</strain>
    </source>
</reference>
<name>A0ABR2I1Y6_9PEZI</name>
<protein>
    <submittedName>
        <fullName evidence="2">Uncharacterized protein</fullName>
    </submittedName>
</protein>
<feature type="region of interest" description="Disordered" evidence="1">
    <location>
        <begin position="65"/>
        <end position="127"/>
    </location>
</feature>
<evidence type="ECO:0000313" key="3">
    <source>
        <dbReference type="Proteomes" id="UP001390339"/>
    </source>
</evidence>
<evidence type="ECO:0000256" key="1">
    <source>
        <dbReference type="SAM" id="MobiDB-lite"/>
    </source>
</evidence>
<dbReference type="EMBL" id="JAPCWZ010000007">
    <property type="protein sequence ID" value="KAK8856201.1"/>
    <property type="molecule type" value="Genomic_DNA"/>
</dbReference>
<dbReference type="Proteomes" id="UP001390339">
    <property type="component" value="Unassembled WGS sequence"/>
</dbReference>
<proteinExistence type="predicted"/>
<gene>
    <name evidence="2" type="ORF">PGQ11_012113</name>
</gene>
<sequence>MSSKTTNPKHVLSAKEMETLALSYTCMDKEPTIDYVKLAQLLGYANHRSASNAMIKIRNKLKEAAENVGSNKAKPTAAGGKRKAVEMPGGENEEVDVAPAKKRRGRSATSVKKEEVGMEDEDDEDEA</sequence>